<comment type="cofactor">
    <cofactor evidence="1">
        <name>Mn(2+)</name>
        <dbReference type="ChEBI" id="CHEBI:29035"/>
    </cofactor>
</comment>
<dbReference type="GO" id="GO:0003723">
    <property type="term" value="F:RNA binding"/>
    <property type="evidence" value="ECO:0007669"/>
    <property type="project" value="UniProtKB-UniRule"/>
</dbReference>
<keyword evidence="4" id="KW-0347">Helicase</keyword>
<protein>
    <recommendedName>
        <fullName evidence="14">Dicer-like protein 1</fullName>
    </recommendedName>
</protein>
<accession>A0A2T9Z0T6</accession>
<feature type="compositionally biased region" description="Polar residues" evidence="8">
    <location>
        <begin position="1175"/>
        <end position="1185"/>
    </location>
</feature>
<comment type="similarity">
    <text evidence="7">Belongs to the helicase family. Dicer subfamily.</text>
</comment>
<keyword evidence="7" id="KW-0694">RNA-binding</keyword>
<dbReference type="Pfam" id="PF03368">
    <property type="entry name" value="Dicer_dimer"/>
    <property type="match status" value="1"/>
</dbReference>
<dbReference type="GO" id="GO:0003677">
    <property type="term" value="F:DNA binding"/>
    <property type="evidence" value="ECO:0007669"/>
    <property type="project" value="InterPro"/>
</dbReference>
<dbReference type="GO" id="GO:0016891">
    <property type="term" value="F:RNA endonuclease activity producing 5'-phosphomonoesters, hydrolytic mechanism"/>
    <property type="evidence" value="ECO:0007669"/>
    <property type="project" value="InterPro"/>
</dbReference>
<dbReference type="SMART" id="SM00490">
    <property type="entry name" value="HELICc"/>
    <property type="match status" value="1"/>
</dbReference>
<evidence type="ECO:0000259" key="9">
    <source>
        <dbReference type="PROSITE" id="PS51192"/>
    </source>
</evidence>
<dbReference type="PROSITE" id="PS51327">
    <property type="entry name" value="DICER_DSRBF"/>
    <property type="match status" value="1"/>
</dbReference>
<evidence type="ECO:0000313" key="13">
    <source>
        <dbReference type="Proteomes" id="UP000245383"/>
    </source>
</evidence>
<dbReference type="GO" id="GO:0005737">
    <property type="term" value="C:cytoplasm"/>
    <property type="evidence" value="ECO:0007669"/>
    <property type="project" value="TreeGrafter"/>
</dbReference>
<feature type="domain" description="Dicer dsRNA-binding fold" evidence="11">
    <location>
        <begin position="709"/>
        <end position="800"/>
    </location>
</feature>
<dbReference type="Proteomes" id="UP000245383">
    <property type="component" value="Unassembled WGS sequence"/>
</dbReference>
<keyword evidence="13" id="KW-1185">Reference proteome</keyword>
<dbReference type="Gene3D" id="3.40.50.300">
    <property type="entry name" value="P-loop containing nucleotide triphosphate hydrolases"/>
    <property type="match status" value="2"/>
</dbReference>
<dbReference type="Pfam" id="PF00271">
    <property type="entry name" value="Helicase_C"/>
    <property type="match status" value="1"/>
</dbReference>
<dbReference type="GO" id="GO:0004386">
    <property type="term" value="F:helicase activity"/>
    <property type="evidence" value="ECO:0007669"/>
    <property type="project" value="UniProtKB-KW"/>
</dbReference>
<dbReference type="GO" id="GO:0046872">
    <property type="term" value="F:metal ion binding"/>
    <property type="evidence" value="ECO:0007669"/>
    <property type="project" value="UniProtKB-KW"/>
</dbReference>
<dbReference type="GO" id="GO:0005524">
    <property type="term" value="F:ATP binding"/>
    <property type="evidence" value="ECO:0007669"/>
    <property type="project" value="InterPro"/>
</dbReference>
<dbReference type="InterPro" id="IPR051363">
    <property type="entry name" value="RLR_Helicase"/>
</dbReference>
<dbReference type="PANTHER" id="PTHR14074">
    <property type="entry name" value="HELICASE WITH DEATH DOMAIN-RELATED"/>
    <property type="match status" value="1"/>
</dbReference>
<sequence length="1415" mass="162401">MLQDIIDEQNLSICENVNSVEIDLDQLSKNLIPRDFQKELLVKAKNSNSLIVLKTGSGKTLIATMLIEYAHLAQKNILSSQNSISKTTTDFKTILFVCNTNVLAHQQAEFIRSNTFRTVNYCNSKQNIAGKNFDGWQKLWKSADVHILTSQILLNCLRCGFISMKNISLMIFDECHHMRKNSSYNRIMKEFYELTETDLRPQIFGMTASPVNANEVVMQALERLEASADSTMLTADVPNVYNNSDNLNLIYLNYNIQLNTKPTILKNIFFNKLSFFLQKDAAYSIRPFKQTIGFIENELGHYIVESTLCYILIYLENVINSIKTQIDCQNDISDANNPLSLSYSQMIQIKALIQDISSYTLWISVSQSVKKKFEEQSALFSYFYMYGKNSKNLESNHSQSTTSQKLKWNDIKDNLSPKVNKLIEYLVSLNYNCNTDKNLIADSSEKFTIIVFVNRRITAFVLSMLISELEETSFLTCEPFIKTTTTENIVLNSLCYGFYLKSNYNYTSQTAVMERFRMGKTNILIATQIAEEGLDIPSCNIVVRFDPPPTLINFIQSRGRARDMNAQYIMMTVSEYQTHKEYDYFELFGCKLDISTNRTAEFYNKLMLMEQLMNHRIKFSKKNISDINQNKPSKNKDLLKLVYCLRGNGVDGILNDGLEIESRINLDSETKIKLNNIRTELIHGLRLYSIDQIYFEVTKTGAKITSQSSTSLLNSYAQLLLPGQKSVDAIVYDTVPLTNLKYMATVSFPSSCPIKRINGPICIGPKIAKKSTSFYAAVILHYFNIFDEHLVPVKISNKFLLDPHNVKLNDSYKNFQNVLEGKNITKHISIKSRANAEIGNSVSTDSKGRDTDFAWKKNFIKHFLFNSSFLSNEHFSIANENNTKDSGNLSYLEVYVYSINLNYKMDIRTQQNQYECSQVDMDSFNNTGQSSPNDCYGFSIIFFTKQPLPENILIPLYIQKDSLPFFYKLDPLATTQEKIFDQTESGLNNFSHQKTSLQGTEFLATSNQNKIKLDKKLWDVSVRFTGALFSILSDKKHILPASKMSYAFALPTKGLSKILAKCYSKENNADFAVNLINAQKLKSHVTSFCNLPKDLPVISVDDFDFIAMKNIYAEPDRLTHYDSKNWEKLLYENCFMSDIDTSFLCFYNGFLPNCTLGSKLTDIIDAICSFTTKQEPETTPTADNNLKSDSKTTLENTENDNSNLNTTNLELLKVKELLDEHFQDIRLIDIFLQNSMIYSDQCYKELSLSPIFSVSKLRHAFDFLKSSSNDSMDTYKNYLIHTDDKLLIKIQSQFNVNKGIKENNADFSYYKGMTNFFNHLKTIIAIPSMINLLPWSHREIQLLSVLPSFLFRLDSMLTQFELISQLDLSFFLNSQKYFNINIDQQANEKKYLLYSKFNDKDAYMNFYSDNEVVGK</sequence>
<evidence type="ECO:0000256" key="3">
    <source>
        <dbReference type="ARBA" id="ARBA00022801"/>
    </source>
</evidence>
<keyword evidence="2" id="KW-0479">Metal-binding</keyword>
<keyword evidence="4" id="KW-0547">Nucleotide-binding</keyword>
<feature type="region of interest" description="Disordered" evidence="8">
    <location>
        <begin position="1175"/>
        <end position="1200"/>
    </location>
</feature>
<dbReference type="InterPro" id="IPR006935">
    <property type="entry name" value="Helicase/UvrB_N"/>
</dbReference>
<evidence type="ECO:0000256" key="2">
    <source>
        <dbReference type="ARBA" id="ARBA00022723"/>
    </source>
</evidence>
<evidence type="ECO:0000256" key="4">
    <source>
        <dbReference type="ARBA" id="ARBA00022806"/>
    </source>
</evidence>
<dbReference type="EMBL" id="MBFR01000002">
    <property type="protein sequence ID" value="PVU98201.1"/>
    <property type="molecule type" value="Genomic_DNA"/>
</dbReference>
<dbReference type="InterPro" id="IPR001650">
    <property type="entry name" value="Helicase_C-like"/>
</dbReference>
<keyword evidence="3" id="KW-0378">Hydrolase</keyword>
<dbReference type="Pfam" id="PF04851">
    <property type="entry name" value="ResIII"/>
    <property type="match status" value="1"/>
</dbReference>
<evidence type="ECO:0000259" key="11">
    <source>
        <dbReference type="PROSITE" id="PS51327"/>
    </source>
</evidence>
<evidence type="ECO:0000256" key="7">
    <source>
        <dbReference type="PROSITE-ProRule" id="PRU00657"/>
    </source>
</evidence>
<evidence type="ECO:0000256" key="6">
    <source>
        <dbReference type="ARBA" id="ARBA00023211"/>
    </source>
</evidence>
<comment type="caution">
    <text evidence="12">The sequence shown here is derived from an EMBL/GenBank/DDBJ whole genome shotgun (WGS) entry which is preliminary data.</text>
</comment>
<keyword evidence="4" id="KW-0067">ATP-binding</keyword>
<feature type="domain" description="Helicase C-terminal" evidence="10">
    <location>
        <begin position="434"/>
        <end position="628"/>
    </location>
</feature>
<dbReference type="InterPro" id="IPR014001">
    <property type="entry name" value="Helicase_ATP-bd"/>
</dbReference>
<evidence type="ECO:0000256" key="1">
    <source>
        <dbReference type="ARBA" id="ARBA00001936"/>
    </source>
</evidence>
<evidence type="ECO:0000313" key="12">
    <source>
        <dbReference type="EMBL" id="PVU98201.1"/>
    </source>
</evidence>
<dbReference type="InterPro" id="IPR027417">
    <property type="entry name" value="P-loop_NTPase"/>
</dbReference>
<dbReference type="InterPro" id="IPR038248">
    <property type="entry name" value="Dicer_dimer_sf"/>
</dbReference>
<gene>
    <name evidence="12" type="ORF">BB561_000063</name>
</gene>
<dbReference type="PROSITE" id="PS51192">
    <property type="entry name" value="HELICASE_ATP_BIND_1"/>
    <property type="match status" value="1"/>
</dbReference>
<dbReference type="STRING" id="133385.A0A2T9Z0T6"/>
<dbReference type="SUPFAM" id="SSF52540">
    <property type="entry name" value="P-loop containing nucleoside triphosphate hydrolases"/>
    <property type="match status" value="1"/>
</dbReference>
<name>A0A2T9Z0T6_9FUNG</name>
<dbReference type="OrthoDB" id="416741at2759"/>
<dbReference type="Gene3D" id="3.30.160.380">
    <property type="entry name" value="Dicer dimerisation domain"/>
    <property type="match status" value="1"/>
</dbReference>
<proteinExistence type="inferred from homology"/>
<evidence type="ECO:0000256" key="5">
    <source>
        <dbReference type="ARBA" id="ARBA00022842"/>
    </source>
</evidence>
<dbReference type="PANTHER" id="PTHR14074:SF16">
    <property type="entry name" value="ANTIVIRAL INNATE IMMUNE RESPONSE RECEPTOR RIG-I"/>
    <property type="match status" value="1"/>
</dbReference>
<organism evidence="12 13">
    <name type="scientific">Smittium simulii</name>
    <dbReference type="NCBI Taxonomy" id="133385"/>
    <lineage>
        <taxon>Eukaryota</taxon>
        <taxon>Fungi</taxon>
        <taxon>Fungi incertae sedis</taxon>
        <taxon>Zoopagomycota</taxon>
        <taxon>Kickxellomycotina</taxon>
        <taxon>Harpellomycetes</taxon>
        <taxon>Harpellales</taxon>
        <taxon>Legeriomycetaceae</taxon>
        <taxon>Smittium</taxon>
    </lineage>
</organism>
<feature type="domain" description="Helicase ATP-binding" evidence="9">
    <location>
        <begin position="40"/>
        <end position="228"/>
    </location>
</feature>
<dbReference type="InterPro" id="IPR005034">
    <property type="entry name" value="Dicer_dimerisation"/>
</dbReference>
<dbReference type="SMART" id="SM00487">
    <property type="entry name" value="DEXDc"/>
    <property type="match status" value="1"/>
</dbReference>
<evidence type="ECO:0000256" key="8">
    <source>
        <dbReference type="SAM" id="MobiDB-lite"/>
    </source>
</evidence>
<evidence type="ECO:0000259" key="10">
    <source>
        <dbReference type="PROSITE" id="PS51194"/>
    </source>
</evidence>
<reference evidence="12 13" key="1">
    <citation type="journal article" date="2018" name="MBio">
        <title>Comparative Genomics Reveals the Core Gene Toolbox for the Fungus-Insect Symbiosis.</title>
        <authorList>
            <person name="Wang Y."/>
            <person name="Stata M."/>
            <person name="Wang W."/>
            <person name="Stajich J.E."/>
            <person name="White M.M."/>
            <person name="Moncalvo J.M."/>
        </authorList>
    </citation>
    <scope>NUCLEOTIDE SEQUENCE [LARGE SCALE GENOMIC DNA]</scope>
    <source>
        <strain evidence="12 13">SWE-8-4</strain>
    </source>
</reference>
<keyword evidence="6" id="KW-0464">Manganese</keyword>
<dbReference type="PROSITE" id="PS51194">
    <property type="entry name" value="HELICASE_CTER"/>
    <property type="match status" value="1"/>
</dbReference>
<keyword evidence="5" id="KW-0460">Magnesium</keyword>
<evidence type="ECO:0008006" key="14">
    <source>
        <dbReference type="Google" id="ProtNLM"/>
    </source>
</evidence>